<dbReference type="Proteomes" id="UP001320898">
    <property type="component" value="Unassembled WGS sequence"/>
</dbReference>
<dbReference type="NCBIfam" id="NF005685">
    <property type="entry name" value="PRK07483.1"/>
    <property type="match status" value="1"/>
</dbReference>
<dbReference type="PANTHER" id="PTHR43094">
    <property type="entry name" value="AMINOTRANSFERASE"/>
    <property type="match status" value="1"/>
</dbReference>
<dbReference type="InterPro" id="IPR015421">
    <property type="entry name" value="PyrdxlP-dep_Trfase_major"/>
</dbReference>
<sequence length="452" mass="48634">MPEGTTSHSHVFHRDLKATYPVAVTGEGGWIIDREGRRYLDASGGAAVSCLGHLHPRVVRAIQQQAGTLEFAHTAFFTSEPAEELADFLVSRAPKGFGRVYFVSGGSEANEMALKLARQIHVERGEPKRAHNIAREQSYHGNTLGVLALGGNPARKELYAPLLGLPVSHIVPCYAYRHRREGESDEAYGLRAAKALEDEILKVGPDTVSAFFAETVVGATAGAVAPAPGYFREIRRICDTYGVLLVLDEVMSGMGRTGTLYACEQDGVVPDMITTAKGLGAGHQPIGATLVREDLARVIERHDGVFRHGHTYIGHPIACAAALETQKVIEDEGLLERVRTAGEMFQDMLVDRFGQHANVGDIRGRGFFRAVELVADRESKAPFPRAKGLAGRIKTHAMAGGLVCYPGNGTADGIDGDHVLLAPPFIMSDDELAMVVDRLEAAIAASLAEVRA</sequence>
<dbReference type="InterPro" id="IPR049704">
    <property type="entry name" value="Aminotrans_3_PPA_site"/>
</dbReference>
<dbReference type="FunFam" id="3.40.640.10:FF:000004">
    <property type="entry name" value="Acetylornithine aminotransferase"/>
    <property type="match status" value="1"/>
</dbReference>
<evidence type="ECO:0000313" key="8">
    <source>
        <dbReference type="Proteomes" id="UP001320898"/>
    </source>
</evidence>
<keyword evidence="8" id="KW-1185">Reference proteome</keyword>
<dbReference type="PANTHER" id="PTHR43094:SF1">
    <property type="entry name" value="AMINOTRANSFERASE CLASS-III"/>
    <property type="match status" value="1"/>
</dbReference>
<evidence type="ECO:0000256" key="6">
    <source>
        <dbReference type="RuleBase" id="RU003560"/>
    </source>
</evidence>
<keyword evidence="4 7" id="KW-0032">Aminotransferase</keyword>
<dbReference type="Pfam" id="PF00202">
    <property type="entry name" value="Aminotran_3"/>
    <property type="match status" value="1"/>
</dbReference>
<protein>
    <submittedName>
        <fullName evidence="7">Aspartate aminotransferase family protein</fullName>
    </submittedName>
</protein>
<organism evidence="7 8">
    <name type="scientific">Microbaculum marinisediminis</name>
    <dbReference type="NCBI Taxonomy" id="2931392"/>
    <lineage>
        <taxon>Bacteria</taxon>
        <taxon>Pseudomonadati</taxon>
        <taxon>Pseudomonadota</taxon>
        <taxon>Alphaproteobacteria</taxon>
        <taxon>Hyphomicrobiales</taxon>
        <taxon>Tepidamorphaceae</taxon>
        <taxon>Microbaculum</taxon>
    </lineage>
</organism>
<evidence type="ECO:0000256" key="5">
    <source>
        <dbReference type="ARBA" id="ARBA00022898"/>
    </source>
</evidence>
<dbReference type="GO" id="GO:0030170">
    <property type="term" value="F:pyridoxal phosphate binding"/>
    <property type="evidence" value="ECO:0007669"/>
    <property type="project" value="InterPro"/>
</dbReference>
<dbReference type="Gene3D" id="3.90.1150.10">
    <property type="entry name" value="Aspartate Aminotransferase, domain 1"/>
    <property type="match status" value="1"/>
</dbReference>
<dbReference type="SUPFAM" id="SSF53383">
    <property type="entry name" value="PLP-dependent transferases"/>
    <property type="match status" value="1"/>
</dbReference>
<evidence type="ECO:0000256" key="4">
    <source>
        <dbReference type="ARBA" id="ARBA00022576"/>
    </source>
</evidence>
<comment type="similarity">
    <text evidence="2 6">Belongs to the class-III pyridoxal-phosphate-dependent aminotransferase family.</text>
</comment>
<evidence type="ECO:0000256" key="1">
    <source>
        <dbReference type="ARBA" id="ARBA00001933"/>
    </source>
</evidence>
<dbReference type="GO" id="GO:0006526">
    <property type="term" value="P:L-arginine biosynthetic process"/>
    <property type="evidence" value="ECO:0007669"/>
    <property type="project" value="UniProtKB-KW"/>
</dbReference>
<dbReference type="CDD" id="cd00610">
    <property type="entry name" value="OAT_like"/>
    <property type="match status" value="1"/>
</dbReference>
<dbReference type="GO" id="GO:0005829">
    <property type="term" value="C:cytosol"/>
    <property type="evidence" value="ECO:0007669"/>
    <property type="project" value="TreeGrafter"/>
</dbReference>
<dbReference type="PROSITE" id="PS00600">
    <property type="entry name" value="AA_TRANSFER_CLASS_3"/>
    <property type="match status" value="1"/>
</dbReference>
<comment type="caution">
    <text evidence="7">The sequence shown here is derived from an EMBL/GenBank/DDBJ whole genome shotgun (WGS) entry which is preliminary data.</text>
</comment>
<dbReference type="EMBL" id="JALIDZ010000003">
    <property type="protein sequence ID" value="MCT8971596.1"/>
    <property type="molecule type" value="Genomic_DNA"/>
</dbReference>
<dbReference type="AlphaFoldDB" id="A0AAW5QYW8"/>
<name>A0AAW5QYW8_9HYPH</name>
<evidence type="ECO:0000313" key="7">
    <source>
        <dbReference type="EMBL" id="MCT8971596.1"/>
    </source>
</evidence>
<proteinExistence type="inferred from homology"/>
<keyword evidence="5 6" id="KW-0663">Pyridoxal phosphate</keyword>
<dbReference type="InterPro" id="IPR015422">
    <property type="entry name" value="PyrdxlP-dep_Trfase_small"/>
</dbReference>
<keyword evidence="3" id="KW-0028">Amino-acid biosynthesis</keyword>
<accession>A0AAW5QYW8</accession>
<comment type="cofactor">
    <cofactor evidence="1">
        <name>pyridoxal 5'-phosphate</name>
        <dbReference type="ChEBI" id="CHEBI:597326"/>
    </cofactor>
</comment>
<evidence type="ECO:0000256" key="2">
    <source>
        <dbReference type="ARBA" id="ARBA00008954"/>
    </source>
</evidence>
<dbReference type="InterPro" id="IPR015424">
    <property type="entry name" value="PyrdxlP-dep_Trfase"/>
</dbReference>
<dbReference type="InterPro" id="IPR005814">
    <property type="entry name" value="Aminotrans_3"/>
</dbReference>
<keyword evidence="3" id="KW-0055">Arginine biosynthesis</keyword>
<evidence type="ECO:0000256" key="3">
    <source>
        <dbReference type="ARBA" id="ARBA00022571"/>
    </source>
</evidence>
<keyword evidence="4 7" id="KW-0808">Transferase</keyword>
<dbReference type="GO" id="GO:0008483">
    <property type="term" value="F:transaminase activity"/>
    <property type="evidence" value="ECO:0007669"/>
    <property type="project" value="UniProtKB-KW"/>
</dbReference>
<dbReference type="Gene3D" id="3.40.640.10">
    <property type="entry name" value="Type I PLP-dependent aspartate aminotransferase-like (Major domain)"/>
    <property type="match status" value="1"/>
</dbReference>
<reference evidence="7 8" key="1">
    <citation type="submission" date="2022-04" db="EMBL/GenBank/DDBJ databases">
        <authorList>
            <person name="Ye Y.-Q."/>
            <person name="Du Z.-J."/>
        </authorList>
    </citation>
    <scope>NUCLEOTIDE SEQUENCE [LARGE SCALE GENOMIC DNA]</scope>
    <source>
        <strain evidence="7 8">A6E488</strain>
    </source>
</reference>
<gene>
    <name evidence="7" type="ORF">MUB46_06995</name>
</gene>
<dbReference type="RefSeq" id="WP_261615172.1">
    <property type="nucleotide sequence ID" value="NZ_JALIDZ010000003.1"/>
</dbReference>